<dbReference type="Proteomes" id="UP001168821">
    <property type="component" value="Unassembled WGS sequence"/>
</dbReference>
<keyword evidence="1" id="KW-0732">Signal</keyword>
<protein>
    <submittedName>
        <fullName evidence="2">Uncharacterized protein</fullName>
    </submittedName>
</protein>
<feature type="signal peptide" evidence="1">
    <location>
        <begin position="1"/>
        <end position="18"/>
    </location>
</feature>
<comment type="caution">
    <text evidence="2">The sequence shown here is derived from an EMBL/GenBank/DDBJ whole genome shotgun (WGS) entry which is preliminary data.</text>
</comment>
<feature type="chain" id="PRO_5041469915" evidence="1">
    <location>
        <begin position="19"/>
        <end position="255"/>
    </location>
</feature>
<dbReference type="EMBL" id="JALNTZ010000003">
    <property type="protein sequence ID" value="KAJ3658035.1"/>
    <property type="molecule type" value="Genomic_DNA"/>
</dbReference>
<sequence length="255" mass="28191">MNTCQFIVLCAAVAVSAAENWAGPLADHRLGQLVQDTPEVAAAKRQHALAFMQIRSLVPESLSEEYLSVDEPQLHHEYFQDNIPVGNPQDAGTRVPWKGPFADHKLGQQVPETPEVAAARKYHEEVYSKVRAILPELPPEKEGNGEYEDDSLRGRSLDVRSQYSNGHFVLGRPQASPQYVMPTDLEGLEAVRQAHARAVMDRIALLNNYRARVPATTPLPVERYEARSVNYPVDTSEVAAAKLRHAKAIAAVLGQ</sequence>
<evidence type="ECO:0000313" key="3">
    <source>
        <dbReference type="Proteomes" id="UP001168821"/>
    </source>
</evidence>
<name>A0AA38IJQ9_9CUCU</name>
<accession>A0AA38IJQ9</accession>
<evidence type="ECO:0000256" key="1">
    <source>
        <dbReference type="SAM" id="SignalP"/>
    </source>
</evidence>
<evidence type="ECO:0000313" key="2">
    <source>
        <dbReference type="EMBL" id="KAJ3658035.1"/>
    </source>
</evidence>
<dbReference type="AlphaFoldDB" id="A0AA38IJQ9"/>
<gene>
    <name evidence="2" type="ORF">Zmor_009801</name>
</gene>
<reference evidence="2" key="1">
    <citation type="journal article" date="2023" name="G3 (Bethesda)">
        <title>Whole genome assemblies of Zophobas morio and Tenebrio molitor.</title>
        <authorList>
            <person name="Kaur S."/>
            <person name="Stinson S.A."/>
            <person name="diCenzo G.C."/>
        </authorList>
    </citation>
    <scope>NUCLEOTIDE SEQUENCE</scope>
    <source>
        <strain evidence="2">QUZm001</strain>
    </source>
</reference>
<proteinExistence type="predicted"/>
<organism evidence="2 3">
    <name type="scientific">Zophobas morio</name>
    <dbReference type="NCBI Taxonomy" id="2755281"/>
    <lineage>
        <taxon>Eukaryota</taxon>
        <taxon>Metazoa</taxon>
        <taxon>Ecdysozoa</taxon>
        <taxon>Arthropoda</taxon>
        <taxon>Hexapoda</taxon>
        <taxon>Insecta</taxon>
        <taxon>Pterygota</taxon>
        <taxon>Neoptera</taxon>
        <taxon>Endopterygota</taxon>
        <taxon>Coleoptera</taxon>
        <taxon>Polyphaga</taxon>
        <taxon>Cucujiformia</taxon>
        <taxon>Tenebrionidae</taxon>
        <taxon>Zophobas</taxon>
    </lineage>
</organism>
<keyword evidence="3" id="KW-1185">Reference proteome</keyword>